<dbReference type="GO" id="GO:0006508">
    <property type="term" value="P:proteolysis"/>
    <property type="evidence" value="ECO:0007669"/>
    <property type="project" value="InterPro"/>
</dbReference>
<accession>A0A7X7R7U8</accession>
<feature type="region of interest" description="Disordered" evidence="1">
    <location>
        <begin position="291"/>
        <end position="312"/>
    </location>
</feature>
<proteinExistence type="predicted"/>
<name>A0A7X7R7U8_9RHOO</name>
<dbReference type="InterPro" id="IPR029030">
    <property type="entry name" value="Caspase-like_dom_sf"/>
</dbReference>
<sequence>MGILSRSCATLALAAALGPLGSAWASTHGLILAIADYPGPAALPGVKHDVELARKMAHSMGVPDRRLTVIQDGNLDLAGLRATLEGFAQTVRAGDEVFLYFSGHGGRMEVQRIGEATPQCAESFVSADLEFFMDKEFNAWLEGLSTQAAKIVVFADSCHSGGVASAKAMTRSVGASDWRPKTLAKFGPADGRHCEPVNLAKTVVLTRSLRSNVVYVAASQDDEVAWATSRGSAASMAWTECLAQGGVDRDGSGGVTAEELRQCAQSWIDANGFDQNLKLIGNKHMVLGFDSAPQAGAGSRPPAATPQEPASALSSMFDDLLHNGDPKRSVSVRPVRDEVVIGRDPVEFDISTSEPGYLYLLYMGSDGKTVDLLFPNKLDQSNYLEAGTHRFPRAHWRVTAGGPVGTDRILAIVSPVQRNFQNIAAGELGPFSMLVEGGDAKGMRNLSIEALQPSAPSASNCGTRNLSISANQRDCVSAYGADIAAMREVR</sequence>
<dbReference type="EMBL" id="JAAYYV010000184">
    <property type="protein sequence ID" value="NLF54117.1"/>
    <property type="molecule type" value="Genomic_DNA"/>
</dbReference>
<dbReference type="GO" id="GO:0005737">
    <property type="term" value="C:cytoplasm"/>
    <property type="evidence" value="ECO:0007669"/>
    <property type="project" value="TreeGrafter"/>
</dbReference>
<feature type="signal peptide" evidence="2">
    <location>
        <begin position="1"/>
        <end position="25"/>
    </location>
</feature>
<comment type="caution">
    <text evidence="5">The sequence shown here is derived from an EMBL/GenBank/DDBJ whole genome shotgun (WGS) entry which is preliminary data.</text>
</comment>
<evidence type="ECO:0000256" key="1">
    <source>
        <dbReference type="SAM" id="MobiDB-lite"/>
    </source>
</evidence>
<dbReference type="Pfam" id="PF00656">
    <property type="entry name" value="Peptidase_C14"/>
    <property type="match status" value="1"/>
</dbReference>
<dbReference type="PANTHER" id="PTHR48104:SF30">
    <property type="entry name" value="METACASPASE-1"/>
    <property type="match status" value="1"/>
</dbReference>
<dbReference type="InterPro" id="IPR025493">
    <property type="entry name" value="DUF4384"/>
</dbReference>
<dbReference type="PANTHER" id="PTHR48104">
    <property type="entry name" value="METACASPASE-4"/>
    <property type="match status" value="1"/>
</dbReference>
<dbReference type="Proteomes" id="UP000536534">
    <property type="component" value="Unassembled WGS sequence"/>
</dbReference>
<dbReference type="SUPFAM" id="SSF52129">
    <property type="entry name" value="Caspase-like"/>
    <property type="match status" value="1"/>
</dbReference>
<evidence type="ECO:0000313" key="6">
    <source>
        <dbReference type="Proteomes" id="UP000536534"/>
    </source>
</evidence>
<protein>
    <submittedName>
        <fullName evidence="5">DUF4384 domain-containing protein</fullName>
    </submittedName>
</protein>
<feature type="domain" description="Peptidase C14 caspase" evidence="3">
    <location>
        <begin position="30"/>
        <end position="246"/>
    </location>
</feature>
<evidence type="ECO:0000259" key="3">
    <source>
        <dbReference type="Pfam" id="PF00656"/>
    </source>
</evidence>
<dbReference type="AlphaFoldDB" id="A0A7X7R7U8"/>
<keyword evidence="2" id="KW-0732">Signal</keyword>
<evidence type="ECO:0000256" key="2">
    <source>
        <dbReference type="SAM" id="SignalP"/>
    </source>
</evidence>
<dbReference type="Pfam" id="PF14326">
    <property type="entry name" value="DUF4384"/>
    <property type="match status" value="1"/>
</dbReference>
<dbReference type="GO" id="GO:0004197">
    <property type="term" value="F:cysteine-type endopeptidase activity"/>
    <property type="evidence" value="ECO:0007669"/>
    <property type="project" value="InterPro"/>
</dbReference>
<gene>
    <name evidence="5" type="ORF">GX576_06930</name>
</gene>
<organism evidence="5 6">
    <name type="scientific">Thauera phenolivorans</name>
    <dbReference type="NCBI Taxonomy" id="1792543"/>
    <lineage>
        <taxon>Bacteria</taxon>
        <taxon>Pseudomonadati</taxon>
        <taxon>Pseudomonadota</taxon>
        <taxon>Betaproteobacteria</taxon>
        <taxon>Rhodocyclales</taxon>
        <taxon>Zoogloeaceae</taxon>
        <taxon>Thauera</taxon>
    </lineage>
</organism>
<dbReference type="InterPro" id="IPR011600">
    <property type="entry name" value="Pept_C14_caspase"/>
</dbReference>
<evidence type="ECO:0000259" key="4">
    <source>
        <dbReference type="Pfam" id="PF14326"/>
    </source>
</evidence>
<reference evidence="5 6" key="1">
    <citation type="journal article" date="2020" name="Biotechnol. Biofuels">
        <title>New insights from the biogas microbiome by comprehensive genome-resolved metagenomics of nearly 1600 species originating from multiple anaerobic digesters.</title>
        <authorList>
            <person name="Campanaro S."/>
            <person name="Treu L."/>
            <person name="Rodriguez-R L.M."/>
            <person name="Kovalovszki A."/>
            <person name="Ziels R.M."/>
            <person name="Maus I."/>
            <person name="Zhu X."/>
            <person name="Kougias P.G."/>
            <person name="Basile A."/>
            <person name="Luo G."/>
            <person name="Schluter A."/>
            <person name="Konstantinidis K.T."/>
            <person name="Angelidaki I."/>
        </authorList>
    </citation>
    <scope>NUCLEOTIDE SEQUENCE [LARGE SCALE GENOMIC DNA]</scope>
    <source>
        <strain evidence="5">AS06rmzACSIP_256</strain>
    </source>
</reference>
<dbReference type="Gene3D" id="3.40.50.1460">
    <property type="match status" value="1"/>
</dbReference>
<evidence type="ECO:0000313" key="5">
    <source>
        <dbReference type="EMBL" id="NLF54117.1"/>
    </source>
</evidence>
<dbReference type="InterPro" id="IPR050452">
    <property type="entry name" value="Metacaspase"/>
</dbReference>
<feature type="chain" id="PRO_5031045009" evidence="2">
    <location>
        <begin position="26"/>
        <end position="490"/>
    </location>
</feature>
<feature type="domain" description="DUF4384" evidence="4">
    <location>
        <begin position="344"/>
        <end position="415"/>
    </location>
</feature>